<dbReference type="Proteomes" id="UP000827092">
    <property type="component" value="Unassembled WGS sequence"/>
</dbReference>
<reference evidence="3 4" key="1">
    <citation type="journal article" date="2022" name="Nat. Ecol. Evol.">
        <title>A masculinizing supergene underlies an exaggerated male reproductive morph in a spider.</title>
        <authorList>
            <person name="Hendrickx F."/>
            <person name="De Corte Z."/>
            <person name="Sonet G."/>
            <person name="Van Belleghem S.M."/>
            <person name="Kostlbacher S."/>
            <person name="Vangestel C."/>
        </authorList>
    </citation>
    <scope>NUCLEOTIDE SEQUENCE [LARGE SCALE GENOMIC DNA]</scope>
    <source>
        <strain evidence="3">W744_W776</strain>
    </source>
</reference>
<dbReference type="InterPro" id="IPR029264">
    <property type="entry name" value="ARF7EP_C"/>
</dbReference>
<evidence type="ECO:0000313" key="4">
    <source>
        <dbReference type="Proteomes" id="UP000827092"/>
    </source>
</evidence>
<comment type="caution">
    <text evidence="3">The sequence shown here is derived from an EMBL/GenBank/DDBJ whole genome shotgun (WGS) entry which is preliminary data.</text>
</comment>
<feature type="region of interest" description="Disordered" evidence="1">
    <location>
        <begin position="1"/>
        <end position="42"/>
    </location>
</feature>
<dbReference type="PANTHER" id="PTHR46536">
    <property type="entry name" value="ARL14 EFFECTOR PROTEIN"/>
    <property type="match status" value="1"/>
</dbReference>
<evidence type="ECO:0000256" key="1">
    <source>
        <dbReference type="SAM" id="MobiDB-lite"/>
    </source>
</evidence>
<keyword evidence="4" id="KW-1185">Reference proteome</keyword>
<protein>
    <recommendedName>
        <fullName evidence="2">ARF7 effector protein C-terminal domain-containing protein</fullName>
    </recommendedName>
</protein>
<feature type="domain" description="ARF7 effector protein C-terminal" evidence="2">
    <location>
        <begin position="13"/>
        <end position="99"/>
    </location>
</feature>
<evidence type="ECO:0000313" key="3">
    <source>
        <dbReference type="EMBL" id="KAG8200878.1"/>
    </source>
</evidence>
<feature type="compositionally biased region" description="Basic and acidic residues" evidence="1">
    <location>
        <begin position="7"/>
        <end position="18"/>
    </location>
</feature>
<sequence length="113" mass="12870">MSLSTLRGDRTYLEEKTRQQQQREGPKRDERSRDGFDSNADRQGAKYTAEGLLKVNGADLCDCLEVDCPGCFYPCPKCSSNKCGHECRQGRKWTYDSYQIEGTDKVVTNPYKS</sequence>
<evidence type="ECO:0000259" key="2">
    <source>
        <dbReference type="Pfam" id="PF14949"/>
    </source>
</evidence>
<proteinExistence type="predicted"/>
<gene>
    <name evidence="3" type="ORF">JTE90_015782</name>
</gene>
<accession>A0AAV6VXI0</accession>
<dbReference type="PANTHER" id="PTHR46536:SF3">
    <property type="entry name" value="ARF7 EFFECTOR PROTEIN C-TERMINAL DOMAIN-CONTAINING PROTEIN"/>
    <property type="match status" value="1"/>
</dbReference>
<organism evidence="3 4">
    <name type="scientific">Oedothorax gibbosus</name>
    <dbReference type="NCBI Taxonomy" id="931172"/>
    <lineage>
        <taxon>Eukaryota</taxon>
        <taxon>Metazoa</taxon>
        <taxon>Ecdysozoa</taxon>
        <taxon>Arthropoda</taxon>
        <taxon>Chelicerata</taxon>
        <taxon>Arachnida</taxon>
        <taxon>Araneae</taxon>
        <taxon>Araneomorphae</taxon>
        <taxon>Entelegynae</taxon>
        <taxon>Araneoidea</taxon>
        <taxon>Linyphiidae</taxon>
        <taxon>Erigoninae</taxon>
        <taxon>Oedothorax</taxon>
    </lineage>
</organism>
<dbReference type="EMBL" id="JAFNEN010000012">
    <property type="protein sequence ID" value="KAG8200878.1"/>
    <property type="molecule type" value="Genomic_DNA"/>
</dbReference>
<name>A0AAV6VXI0_9ARAC</name>
<feature type="compositionally biased region" description="Basic and acidic residues" evidence="1">
    <location>
        <begin position="24"/>
        <end position="42"/>
    </location>
</feature>
<dbReference type="Pfam" id="PF14949">
    <property type="entry name" value="ARF7EP_C"/>
    <property type="match status" value="1"/>
</dbReference>
<dbReference type="AlphaFoldDB" id="A0AAV6VXI0"/>